<dbReference type="InterPro" id="IPR020058">
    <property type="entry name" value="Glu/Gln-tRNA-synth_Ib_cat-dom"/>
</dbReference>
<dbReference type="GO" id="GO:0004818">
    <property type="term" value="F:glutamate-tRNA ligase activity"/>
    <property type="evidence" value="ECO:0007669"/>
    <property type="project" value="TreeGrafter"/>
</dbReference>
<accession>A0A177B3V5</accession>
<feature type="domain" description="Glutamyl/glutaminyl-tRNA synthetase class Ib catalytic" evidence="6">
    <location>
        <begin position="8"/>
        <end position="279"/>
    </location>
</feature>
<protein>
    <recommendedName>
        <fullName evidence="6">Glutamyl/glutaminyl-tRNA synthetase class Ib catalytic domain-containing protein</fullName>
    </recommendedName>
</protein>
<dbReference type="PANTHER" id="PTHR43311">
    <property type="entry name" value="GLUTAMATE--TRNA LIGASE"/>
    <property type="match status" value="1"/>
</dbReference>
<evidence type="ECO:0000256" key="4">
    <source>
        <dbReference type="ARBA" id="ARBA00023146"/>
    </source>
</evidence>
<evidence type="ECO:0000256" key="5">
    <source>
        <dbReference type="RuleBase" id="RU363037"/>
    </source>
</evidence>
<keyword evidence="8" id="KW-1185">Reference proteome</keyword>
<dbReference type="GO" id="GO:0006424">
    <property type="term" value="P:glutamyl-tRNA aminoacylation"/>
    <property type="evidence" value="ECO:0007669"/>
    <property type="project" value="TreeGrafter"/>
</dbReference>
<dbReference type="GO" id="GO:0005739">
    <property type="term" value="C:mitochondrion"/>
    <property type="evidence" value="ECO:0007669"/>
    <property type="project" value="TreeGrafter"/>
</dbReference>
<dbReference type="OrthoDB" id="428822at2759"/>
<dbReference type="Gene3D" id="3.40.50.620">
    <property type="entry name" value="HUPs"/>
    <property type="match status" value="1"/>
</dbReference>
<comment type="similarity">
    <text evidence="5">Belongs to the class-I aminoacyl-tRNA synthetase family.</text>
</comment>
<dbReference type="Proteomes" id="UP000078046">
    <property type="component" value="Unassembled WGS sequence"/>
</dbReference>
<evidence type="ECO:0000256" key="3">
    <source>
        <dbReference type="ARBA" id="ARBA00022840"/>
    </source>
</evidence>
<proteinExistence type="inferred from homology"/>
<evidence type="ECO:0000259" key="6">
    <source>
        <dbReference type="Pfam" id="PF00749"/>
    </source>
</evidence>
<evidence type="ECO:0000256" key="2">
    <source>
        <dbReference type="ARBA" id="ARBA00022741"/>
    </source>
</evidence>
<sequence length="300" mass="34768">MCGLIMDDNKRLDATSISNLVETFSKFNIHFDEGPKIGGKYGPYIQSQRLEIYKNLAKKLVQTKQLYPCFCTRHRLILIRKNAMKSGTIPQYDNRCRKLSEDEIQKFLNDKLPYTLRMRVNQNIVLNWTDFIHGKINYSGVPEGDPIMVKVDGYPTYHFAHVIDDHLMKITHILRGLEWQISTWKHIALYHAFGWNPPKYGHLPVLMDGQGKKLSKRNDASNCLQFLKEGILPETIIRYLLSIGLVDKANSTNFDFSNYTKNSLHVDLKALYKMNKNTLIDKYKTEKDAVIGDILNLIEK</sequence>
<dbReference type="AlphaFoldDB" id="A0A177B3V5"/>
<keyword evidence="4 5" id="KW-0030">Aminoacyl-tRNA synthetase</keyword>
<dbReference type="SUPFAM" id="SSF52374">
    <property type="entry name" value="Nucleotidylyl transferase"/>
    <property type="match status" value="1"/>
</dbReference>
<comment type="caution">
    <text evidence="7">The sequence shown here is derived from an EMBL/GenBank/DDBJ whole genome shotgun (WGS) entry which is preliminary data.</text>
</comment>
<evidence type="ECO:0000313" key="7">
    <source>
        <dbReference type="EMBL" id="OAF68955.1"/>
    </source>
</evidence>
<dbReference type="PANTHER" id="PTHR43311:SF2">
    <property type="entry name" value="GLUTAMATE--TRNA LIGASE, MITOCHONDRIAL-RELATED"/>
    <property type="match status" value="1"/>
</dbReference>
<keyword evidence="5" id="KW-0648">Protein biosynthesis</keyword>
<dbReference type="InterPro" id="IPR014729">
    <property type="entry name" value="Rossmann-like_a/b/a_fold"/>
</dbReference>
<gene>
    <name evidence="7" type="ORF">A3Q56_03229</name>
</gene>
<evidence type="ECO:0000256" key="1">
    <source>
        <dbReference type="ARBA" id="ARBA00022598"/>
    </source>
</evidence>
<keyword evidence="1 5" id="KW-0436">Ligase</keyword>
<name>A0A177B3V5_9BILA</name>
<reference evidence="7 8" key="1">
    <citation type="submission" date="2016-04" db="EMBL/GenBank/DDBJ databases">
        <title>The genome of Intoshia linei affirms orthonectids as highly simplified spiralians.</title>
        <authorList>
            <person name="Mikhailov K.V."/>
            <person name="Slusarev G.S."/>
            <person name="Nikitin M.A."/>
            <person name="Logacheva M.D."/>
            <person name="Penin A."/>
            <person name="Aleoshin V."/>
            <person name="Panchin Y.V."/>
        </authorList>
    </citation>
    <scope>NUCLEOTIDE SEQUENCE [LARGE SCALE GENOMIC DNA]</scope>
    <source>
        <strain evidence="7">Intl2013</strain>
        <tissue evidence="7">Whole animal</tissue>
    </source>
</reference>
<keyword evidence="3 5" id="KW-0067">ATP-binding</keyword>
<dbReference type="GO" id="GO:0005524">
    <property type="term" value="F:ATP binding"/>
    <property type="evidence" value="ECO:0007669"/>
    <property type="project" value="UniProtKB-KW"/>
</dbReference>
<dbReference type="Pfam" id="PF00749">
    <property type="entry name" value="tRNA-synt_1c"/>
    <property type="match status" value="1"/>
</dbReference>
<evidence type="ECO:0000313" key="8">
    <source>
        <dbReference type="Proteomes" id="UP000078046"/>
    </source>
</evidence>
<organism evidence="7 8">
    <name type="scientific">Intoshia linei</name>
    <dbReference type="NCBI Taxonomy" id="1819745"/>
    <lineage>
        <taxon>Eukaryota</taxon>
        <taxon>Metazoa</taxon>
        <taxon>Spiralia</taxon>
        <taxon>Lophotrochozoa</taxon>
        <taxon>Mesozoa</taxon>
        <taxon>Orthonectida</taxon>
        <taxon>Rhopaluridae</taxon>
        <taxon>Intoshia</taxon>
    </lineage>
</organism>
<dbReference type="EMBL" id="LWCA01000358">
    <property type="protein sequence ID" value="OAF68955.1"/>
    <property type="molecule type" value="Genomic_DNA"/>
</dbReference>
<keyword evidence="2 5" id="KW-0547">Nucleotide-binding</keyword>
<dbReference type="InterPro" id="IPR049940">
    <property type="entry name" value="GluQ/Sye"/>
</dbReference>